<feature type="compositionally biased region" description="Polar residues" evidence="1">
    <location>
        <begin position="629"/>
        <end position="651"/>
    </location>
</feature>
<protein>
    <submittedName>
        <fullName evidence="3">Uncharacterized protein</fullName>
    </submittedName>
</protein>
<sequence length="666" mass="74536">MARQWRYLLICQWWLSTVQLAVGCYIIGYWAWRVNYAQHGWSWDYGVDQIAGIAGWLVFWILMVLNDIYVMIPDLFRTNTYLGCIAAQAAVNFCFILVILSLNAPAVTQTPLQTFRALFLDSSNTRASAVLLASTMLVAGVCSLCLLSIYLFLVFVLRRDSSAHNVWINNSKDAMMGIVPSALLSPPTILGRPRIMAVPVPFPRFFKRFLATALFRRVRPVETRMYALAGNLFAIVSIAVLMFRLITALQKAQDQIQTHVTSEGCNNAASMHNIAFLSERLVYDPRWDTTRIYDITLNISLTWTVPNGLEGSTYTDNCVLELSQNFDSPVPDWGWESETVQNRIVQLFVCPISPYDPARDDTSHVPPYIGDTSLGMLTYRIEAQLAEAATNGTVHENQMPRIWLVNLPDLDMRRGLEPSDLLLEAMSVRKYLPPLNLLSGSHITGETSLITRRFIISSILKDWVLNSDPSYRTLSLYPTAHSSLTALDSSDTNLATANIRATLNPGLMYHRAQIPVQNIASSDTCDYITDYRASTILDVIGSVGGLFALLQAVHVLLFGRPLLWGLTGAKTITPFGLLGRCSSRSFRRRLREEYYGQSDEESTDTIQIGKLLRDFVIELGPADIDPKSGTLQQSETSSPKMGEPTNVSVTKPSRAPPIRYYINSEK</sequence>
<dbReference type="Proteomes" id="UP000663840">
    <property type="component" value="Unassembled WGS sequence"/>
</dbReference>
<keyword evidence="2" id="KW-0812">Transmembrane</keyword>
<evidence type="ECO:0000313" key="3">
    <source>
        <dbReference type="EMBL" id="CAE6407021.1"/>
    </source>
</evidence>
<dbReference type="PROSITE" id="PS51257">
    <property type="entry name" value="PROKAR_LIPOPROTEIN"/>
    <property type="match status" value="1"/>
</dbReference>
<dbReference type="AlphaFoldDB" id="A0A8H2WWQ3"/>
<dbReference type="EMBL" id="CAJMWR010000890">
    <property type="protein sequence ID" value="CAE6407021.1"/>
    <property type="molecule type" value="Genomic_DNA"/>
</dbReference>
<feature type="region of interest" description="Disordered" evidence="1">
    <location>
        <begin position="623"/>
        <end position="654"/>
    </location>
</feature>
<evidence type="ECO:0000256" key="2">
    <source>
        <dbReference type="SAM" id="Phobius"/>
    </source>
</evidence>
<organism evidence="3 4">
    <name type="scientific">Rhizoctonia solani</name>
    <dbReference type="NCBI Taxonomy" id="456999"/>
    <lineage>
        <taxon>Eukaryota</taxon>
        <taxon>Fungi</taxon>
        <taxon>Dikarya</taxon>
        <taxon>Basidiomycota</taxon>
        <taxon>Agaricomycotina</taxon>
        <taxon>Agaricomycetes</taxon>
        <taxon>Cantharellales</taxon>
        <taxon>Ceratobasidiaceae</taxon>
        <taxon>Rhizoctonia</taxon>
    </lineage>
</organism>
<feature type="transmembrane region" description="Helical" evidence="2">
    <location>
        <begin position="127"/>
        <end position="157"/>
    </location>
</feature>
<feature type="transmembrane region" description="Helical" evidence="2">
    <location>
        <begin position="225"/>
        <end position="246"/>
    </location>
</feature>
<name>A0A8H2WWQ3_9AGAM</name>
<gene>
    <name evidence="3" type="ORF">RDB_LOCUS41366</name>
</gene>
<comment type="caution">
    <text evidence="3">The sequence shown here is derived from an EMBL/GenBank/DDBJ whole genome shotgun (WGS) entry which is preliminary data.</text>
</comment>
<reference evidence="3" key="1">
    <citation type="submission" date="2021-01" db="EMBL/GenBank/DDBJ databases">
        <authorList>
            <person name="Kaushik A."/>
        </authorList>
    </citation>
    <scope>NUCLEOTIDE SEQUENCE</scope>
    <source>
        <strain evidence="3">AG1-1A</strain>
    </source>
</reference>
<feature type="transmembrane region" description="Helical" evidence="2">
    <location>
        <begin position="50"/>
        <end position="69"/>
    </location>
</feature>
<accession>A0A8H2WWQ3</accession>
<keyword evidence="2" id="KW-1133">Transmembrane helix</keyword>
<evidence type="ECO:0000313" key="4">
    <source>
        <dbReference type="Proteomes" id="UP000663840"/>
    </source>
</evidence>
<evidence type="ECO:0000256" key="1">
    <source>
        <dbReference type="SAM" id="MobiDB-lite"/>
    </source>
</evidence>
<proteinExistence type="predicted"/>
<keyword evidence="2" id="KW-0472">Membrane</keyword>
<feature type="transmembrane region" description="Helical" evidence="2">
    <location>
        <begin position="81"/>
        <end position="107"/>
    </location>
</feature>
<feature type="transmembrane region" description="Helical" evidence="2">
    <location>
        <begin position="7"/>
        <end position="30"/>
    </location>
</feature>